<accession>A0ABU2C5D2</accession>
<dbReference type="InterPro" id="IPR029044">
    <property type="entry name" value="Nucleotide-diphossugar_trans"/>
</dbReference>
<feature type="domain" description="Glycosyltransferase 2-like" evidence="4">
    <location>
        <begin position="6"/>
        <end position="138"/>
    </location>
</feature>
<reference evidence="5 6" key="1">
    <citation type="submission" date="2023-07" db="EMBL/GenBank/DDBJ databases">
        <title>Sorghum-associated microbial communities from plants grown in Nebraska, USA.</title>
        <authorList>
            <person name="Schachtman D."/>
        </authorList>
    </citation>
    <scope>NUCLEOTIDE SEQUENCE [LARGE SCALE GENOMIC DNA]</scope>
    <source>
        <strain evidence="5 6">BE313</strain>
    </source>
</reference>
<organism evidence="5 6">
    <name type="scientific">Rhodoferax ferrireducens</name>
    <dbReference type="NCBI Taxonomy" id="192843"/>
    <lineage>
        <taxon>Bacteria</taxon>
        <taxon>Pseudomonadati</taxon>
        <taxon>Pseudomonadota</taxon>
        <taxon>Betaproteobacteria</taxon>
        <taxon>Burkholderiales</taxon>
        <taxon>Comamonadaceae</taxon>
        <taxon>Rhodoferax</taxon>
    </lineage>
</organism>
<evidence type="ECO:0000313" key="5">
    <source>
        <dbReference type="EMBL" id="MDR7376541.1"/>
    </source>
</evidence>
<dbReference type="PANTHER" id="PTHR43630:SF1">
    <property type="entry name" value="POLY-BETA-1,6-N-ACETYL-D-GLUCOSAMINE SYNTHASE"/>
    <property type="match status" value="1"/>
</dbReference>
<sequence length="298" mass="32699">MAATWSVAVFAHNEAKRIAATLESIAVAADGAALDVVVLANGCRDRTAAIVRELAQASPRLRVVEIPLGDKANAWNHYVHTLGVAADMHVFVDGDVQVEPGALPALAAALAGLPTANAAGALPTTGRDREAWSARMQANGTLAGGLYALRGEFVERIRQRAIRLPQGLIGEDWLVSVLAKSELQPLAMQPASNQRVVFAHQAGFAFRSLSPWRPADYRVYLRRLWRYALRGVQFEMVLGWLWHYPPETLPPEIEQLYLRARPPSRLKWVGWTSPLRLWAVQKVRGVRAKATARGEVVA</sequence>
<dbReference type="PANTHER" id="PTHR43630">
    <property type="entry name" value="POLY-BETA-1,6-N-ACETYL-D-GLUCOSAMINE SYNTHASE"/>
    <property type="match status" value="1"/>
</dbReference>
<evidence type="ECO:0000256" key="2">
    <source>
        <dbReference type="ARBA" id="ARBA00022676"/>
    </source>
</evidence>
<dbReference type="EMBL" id="JAVDXT010000001">
    <property type="protein sequence ID" value="MDR7376541.1"/>
    <property type="molecule type" value="Genomic_DNA"/>
</dbReference>
<protein>
    <submittedName>
        <fullName evidence="5">Glycosyltransferase involved in cell wall biosynthesis</fullName>
    </submittedName>
</protein>
<comment type="caution">
    <text evidence="5">The sequence shown here is derived from an EMBL/GenBank/DDBJ whole genome shotgun (WGS) entry which is preliminary data.</text>
</comment>
<comment type="similarity">
    <text evidence="1">Belongs to the glycosyltransferase 2 family.</text>
</comment>
<evidence type="ECO:0000313" key="6">
    <source>
        <dbReference type="Proteomes" id="UP001180487"/>
    </source>
</evidence>
<proteinExistence type="inferred from homology"/>
<keyword evidence="3" id="KW-0808">Transferase</keyword>
<evidence type="ECO:0000259" key="4">
    <source>
        <dbReference type="Pfam" id="PF00535"/>
    </source>
</evidence>
<name>A0ABU2C5D2_9BURK</name>
<keyword evidence="6" id="KW-1185">Reference proteome</keyword>
<dbReference type="Proteomes" id="UP001180487">
    <property type="component" value="Unassembled WGS sequence"/>
</dbReference>
<dbReference type="InterPro" id="IPR001173">
    <property type="entry name" value="Glyco_trans_2-like"/>
</dbReference>
<evidence type="ECO:0000256" key="3">
    <source>
        <dbReference type="ARBA" id="ARBA00022679"/>
    </source>
</evidence>
<dbReference type="Pfam" id="PF00535">
    <property type="entry name" value="Glycos_transf_2"/>
    <property type="match status" value="1"/>
</dbReference>
<keyword evidence="2" id="KW-0328">Glycosyltransferase</keyword>
<dbReference type="Gene3D" id="3.90.550.10">
    <property type="entry name" value="Spore Coat Polysaccharide Biosynthesis Protein SpsA, Chain A"/>
    <property type="match status" value="1"/>
</dbReference>
<evidence type="ECO:0000256" key="1">
    <source>
        <dbReference type="ARBA" id="ARBA00006739"/>
    </source>
</evidence>
<dbReference type="SUPFAM" id="SSF53448">
    <property type="entry name" value="Nucleotide-diphospho-sugar transferases"/>
    <property type="match status" value="1"/>
</dbReference>
<gene>
    <name evidence="5" type="ORF">J2X19_001199</name>
</gene>
<dbReference type="RefSeq" id="WP_310371548.1">
    <property type="nucleotide sequence ID" value="NZ_JAVDXT010000001.1"/>
</dbReference>